<feature type="chain" id="PRO_5035616959" evidence="1">
    <location>
        <begin position="16"/>
        <end position="216"/>
    </location>
</feature>
<dbReference type="Proteomes" id="UP000663836">
    <property type="component" value="Unassembled WGS sequence"/>
</dbReference>
<evidence type="ECO:0000256" key="1">
    <source>
        <dbReference type="SAM" id="SignalP"/>
    </source>
</evidence>
<comment type="caution">
    <text evidence="3">The sequence shown here is derived from an EMBL/GenBank/DDBJ whole genome shotgun (WGS) entry which is preliminary data.</text>
</comment>
<dbReference type="AlphaFoldDB" id="A0A818QK59"/>
<sequence length="216" mass="25042">MVLLVYFKSLPCLSSLTVCFGDFDDDLGDVYQFIFHLSSLKYFKLKILEYYRSNLNTPIATNEQFSSLEYLVISHLVYLNELTHLLSYTPQLSHLYCSNIIQSEELMKLNNLLFSQLRVLTVTINCSDNNYLNGFRREQLINHHMPVKKKFKNHTSPSNYTHPGVRVHIKKSQHTPGNQIFINKINSLFSLMDITSLVINCHQMSANHTMGYLISI</sequence>
<accession>A0A818QK59</accession>
<evidence type="ECO:0000313" key="4">
    <source>
        <dbReference type="Proteomes" id="UP000663836"/>
    </source>
</evidence>
<dbReference type="Gene3D" id="3.80.10.10">
    <property type="entry name" value="Ribonuclease Inhibitor"/>
    <property type="match status" value="1"/>
</dbReference>
<dbReference type="InterPro" id="IPR032675">
    <property type="entry name" value="LRR_dom_sf"/>
</dbReference>
<evidence type="ECO:0000313" key="3">
    <source>
        <dbReference type="EMBL" id="CAF3638406.1"/>
    </source>
</evidence>
<proteinExistence type="predicted"/>
<feature type="signal peptide" evidence="1">
    <location>
        <begin position="1"/>
        <end position="15"/>
    </location>
</feature>
<reference evidence="3" key="1">
    <citation type="submission" date="2021-02" db="EMBL/GenBank/DDBJ databases">
        <authorList>
            <person name="Nowell W R."/>
        </authorList>
    </citation>
    <scope>NUCLEOTIDE SEQUENCE</scope>
</reference>
<protein>
    <submittedName>
        <fullName evidence="3">Uncharacterized protein</fullName>
    </submittedName>
</protein>
<dbReference type="Proteomes" id="UP000663864">
    <property type="component" value="Unassembled WGS sequence"/>
</dbReference>
<gene>
    <name evidence="3" type="ORF">JBS370_LOCUS5667</name>
    <name evidence="2" type="ORF">ZHD862_LOCUS16591</name>
</gene>
<dbReference type="EMBL" id="CAJNOT010000790">
    <property type="protein sequence ID" value="CAF1081131.1"/>
    <property type="molecule type" value="Genomic_DNA"/>
</dbReference>
<name>A0A818QK59_9BILA</name>
<dbReference type="EMBL" id="CAJOBD010000296">
    <property type="protein sequence ID" value="CAF3638406.1"/>
    <property type="molecule type" value="Genomic_DNA"/>
</dbReference>
<evidence type="ECO:0000313" key="2">
    <source>
        <dbReference type="EMBL" id="CAF1081131.1"/>
    </source>
</evidence>
<organism evidence="3 4">
    <name type="scientific">Rotaria sordida</name>
    <dbReference type="NCBI Taxonomy" id="392033"/>
    <lineage>
        <taxon>Eukaryota</taxon>
        <taxon>Metazoa</taxon>
        <taxon>Spiralia</taxon>
        <taxon>Gnathifera</taxon>
        <taxon>Rotifera</taxon>
        <taxon>Eurotatoria</taxon>
        <taxon>Bdelloidea</taxon>
        <taxon>Philodinida</taxon>
        <taxon>Philodinidae</taxon>
        <taxon>Rotaria</taxon>
    </lineage>
</organism>
<keyword evidence="1" id="KW-0732">Signal</keyword>